<protein>
    <submittedName>
        <fullName evidence="3">SMP-30/gluconolactonase/LRE family protein</fullName>
    </submittedName>
</protein>
<dbReference type="InterPro" id="IPR006311">
    <property type="entry name" value="TAT_signal"/>
</dbReference>
<dbReference type="InterPro" id="IPR051262">
    <property type="entry name" value="SMP-30/CGR1_Lactonase"/>
</dbReference>
<feature type="domain" description="SMP-30/Gluconolactonase/LRE-like region" evidence="2">
    <location>
        <begin position="78"/>
        <end position="343"/>
    </location>
</feature>
<keyword evidence="1" id="KW-0378">Hydrolase</keyword>
<dbReference type="InterPro" id="IPR011042">
    <property type="entry name" value="6-blade_b-propeller_TolB-like"/>
</dbReference>
<keyword evidence="4" id="KW-1185">Reference proteome</keyword>
<accession>A0ABY9AVW7</accession>
<name>A0ABY9AVW7_PARCI</name>
<evidence type="ECO:0000313" key="4">
    <source>
        <dbReference type="Proteomes" id="UP001242732"/>
    </source>
</evidence>
<sequence length="357" mass="38781">MTPRHPTFHSGGHRRAFLGGMLAAGGAAAWPGAAGAQAFDFKPNQRYPDPAVQVLDPSFSRYRLFNSTVEQVATGLRWAEGPVWFGDGRYLLVSDIPNNRIVRWDEATGQMGVFRQPSNFSNGLARDRQGRLLACEHLTRRITRTEYDGSITVLADGYGGKRFNSPNDIVCRSDGSVWFTDPSFGISGHWEGDKATPELPHSVYRIDPQSGRTELVLDDLAGPNGLCFSADEQRLYIVESRAQPHRVVWAFDVAAGGRRLANRRVHIKAAGGGALDGIKCDEDGNLWCGWGSDGSAGASAADLDGVMVFNPQGQPIGHIHLPERCANLAFGGAKRNRLFMAASHSIYALYVEARGAA</sequence>
<dbReference type="RefSeq" id="WP_011795693.1">
    <property type="nucleotide sequence ID" value="NZ_CP023687.1"/>
</dbReference>
<evidence type="ECO:0000256" key="1">
    <source>
        <dbReference type="ARBA" id="ARBA00022801"/>
    </source>
</evidence>
<reference evidence="3 4" key="1">
    <citation type="submission" date="2023-06" db="EMBL/GenBank/DDBJ databases">
        <authorList>
            <person name="Ham H."/>
            <person name="Park D.S."/>
        </authorList>
    </citation>
    <scope>NUCLEOTIDE SEQUENCE [LARGE SCALE GENOMIC DNA]</scope>
    <source>
        <strain evidence="3 4">KACC 17005</strain>
    </source>
</reference>
<dbReference type="Pfam" id="PF08450">
    <property type="entry name" value="SGL"/>
    <property type="match status" value="1"/>
</dbReference>
<dbReference type="InterPro" id="IPR013658">
    <property type="entry name" value="SGL"/>
</dbReference>
<evidence type="ECO:0000313" key="3">
    <source>
        <dbReference type="EMBL" id="WIY51055.1"/>
    </source>
</evidence>
<dbReference type="PANTHER" id="PTHR47572:SF4">
    <property type="entry name" value="LACTONASE DRP35"/>
    <property type="match status" value="1"/>
</dbReference>
<evidence type="ECO:0000259" key="2">
    <source>
        <dbReference type="Pfam" id="PF08450"/>
    </source>
</evidence>
<dbReference type="PANTHER" id="PTHR47572">
    <property type="entry name" value="LIPOPROTEIN-RELATED"/>
    <property type="match status" value="1"/>
</dbReference>
<dbReference type="Gene3D" id="2.120.10.30">
    <property type="entry name" value="TolB, C-terminal domain"/>
    <property type="match status" value="1"/>
</dbReference>
<organism evidence="3 4">
    <name type="scientific">Paracidovorax citrulli</name>
    <name type="common">Acidovorax citrulli</name>
    <dbReference type="NCBI Taxonomy" id="80869"/>
    <lineage>
        <taxon>Bacteria</taxon>
        <taxon>Pseudomonadati</taxon>
        <taxon>Pseudomonadota</taxon>
        <taxon>Betaproteobacteria</taxon>
        <taxon>Burkholderiales</taxon>
        <taxon>Comamonadaceae</taxon>
        <taxon>Paracidovorax</taxon>
    </lineage>
</organism>
<gene>
    <name evidence="3" type="ORF">QRO08_11015</name>
</gene>
<dbReference type="SUPFAM" id="SSF63829">
    <property type="entry name" value="Calcium-dependent phosphotriesterase"/>
    <property type="match status" value="1"/>
</dbReference>
<proteinExistence type="predicted"/>
<dbReference type="EMBL" id="CP127363">
    <property type="protein sequence ID" value="WIY51055.1"/>
    <property type="molecule type" value="Genomic_DNA"/>
</dbReference>
<dbReference type="Proteomes" id="UP001242732">
    <property type="component" value="Chromosome"/>
</dbReference>
<dbReference type="PROSITE" id="PS51318">
    <property type="entry name" value="TAT"/>
    <property type="match status" value="1"/>
</dbReference>